<dbReference type="PANTHER" id="PTHR32166">
    <property type="entry name" value="OSJNBA0013A04.12 PROTEIN"/>
    <property type="match status" value="1"/>
</dbReference>
<evidence type="ECO:0000313" key="3">
    <source>
        <dbReference type="EMBL" id="GBG78799.1"/>
    </source>
</evidence>
<dbReference type="InterPro" id="IPR012337">
    <property type="entry name" value="RNaseH-like_sf"/>
</dbReference>
<dbReference type="PANTHER" id="PTHR32166:SF123">
    <property type="entry name" value="BED-TYPE DOMAIN-CONTAINING PROTEIN"/>
    <property type="match status" value="1"/>
</dbReference>
<gene>
    <name evidence="3" type="ORF">CBR_g28022</name>
</gene>
<comment type="caution">
    <text evidence="3">The sequence shown here is derived from an EMBL/GenBank/DDBJ whole genome shotgun (WGS) entry which is preliminary data.</text>
</comment>
<evidence type="ECO:0000313" key="4">
    <source>
        <dbReference type="Proteomes" id="UP000265515"/>
    </source>
</evidence>
<dbReference type="Gramene" id="GBG78799">
    <property type="protein sequence ID" value="GBG78799"/>
    <property type="gene ID" value="CBR_g28022"/>
</dbReference>
<evidence type="ECO:0000259" key="2">
    <source>
        <dbReference type="Pfam" id="PF04937"/>
    </source>
</evidence>
<dbReference type="EMBL" id="BFEA01000304">
    <property type="protein sequence ID" value="GBG78799.1"/>
    <property type="molecule type" value="Genomic_DNA"/>
</dbReference>
<dbReference type="OMA" id="CATHYLN"/>
<keyword evidence="4" id="KW-1185">Reference proteome</keyword>
<dbReference type="InterPro" id="IPR007021">
    <property type="entry name" value="DUF659"/>
</dbReference>
<evidence type="ECO:0000256" key="1">
    <source>
        <dbReference type="SAM" id="MobiDB-lite"/>
    </source>
</evidence>
<proteinExistence type="predicted"/>
<name>A0A388L903_CHABU</name>
<feature type="compositionally biased region" description="Polar residues" evidence="1">
    <location>
        <begin position="186"/>
        <end position="197"/>
    </location>
</feature>
<feature type="region of interest" description="Disordered" evidence="1">
    <location>
        <begin position="1"/>
        <end position="35"/>
    </location>
</feature>
<accession>A0A388L903</accession>
<feature type="compositionally biased region" description="Basic and acidic residues" evidence="1">
    <location>
        <begin position="167"/>
        <end position="176"/>
    </location>
</feature>
<dbReference type="Proteomes" id="UP000265515">
    <property type="component" value="Unassembled WGS sequence"/>
</dbReference>
<feature type="compositionally biased region" description="Low complexity" evidence="1">
    <location>
        <begin position="1"/>
        <end position="12"/>
    </location>
</feature>
<protein>
    <recommendedName>
        <fullName evidence="2">DUF659 domain-containing protein</fullName>
    </recommendedName>
</protein>
<dbReference type="OrthoDB" id="2442898at2759"/>
<dbReference type="Pfam" id="PF04937">
    <property type="entry name" value="DUF659"/>
    <property type="match status" value="1"/>
</dbReference>
<feature type="compositionally biased region" description="Basic and acidic residues" evidence="1">
    <location>
        <begin position="16"/>
        <end position="27"/>
    </location>
</feature>
<sequence>MASSSGAGTSSGKEVAGSDDKATRVKEPFQPQPEARQLELRATKVAFRWLTQGQMVPPLAKGQHKVKCNLCGANLVASDTRVWPHFTRKTNPCPVRYPELLHILAAKGHAIECKKTLRLIQLYRMEHNIPHDGLVPAIPEVEAQGDTVDAFIVPPTARPSRTVRTAEVDKEEREGVVEEGGGMLGTSAQGSAAGQKSGNLTRTSIKRWVTNDSQQRLDVAWGMHLFRHDDPFNYVRTKETHDLHNLYLELGEKRQRVKMPSLEVIRTVVLDIIYNKVQKDMHPLKAKWDNTGCTLLTDGSTDRRYKPVMNFIGADESGAILLKVVDVPEKKKIAVALAMMWDHMIRDIGVHRVNAICTNNAEVNKQAARILRRRTNRDISSIPWVPCATHYLNLLMKDVCELEWVKEVVQRTKMMVKFIRKHHNTNNLYTRCSNFLGNRP</sequence>
<feature type="region of interest" description="Disordered" evidence="1">
    <location>
        <begin position="167"/>
        <end position="197"/>
    </location>
</feature>
<reference evidence="3 4" key="1">
    <citation type="journal article" date="2018" name="Cell">
        <title>The Chara Genome: Secondary Complexity and Implications for Plant Terrestrialization.</title>
        <authorList>
            <person name="Nishiyama T."/>
            <person name="Sakayama H."/>
            <person name="Vries J.D."/>
            <person name="Buschmann H."/>
            <person name="Saint-Marcoux D."/>
            <person name="Ullrich K.K."/>
            <person name="Haas F.B."/>
            <person name="Vanderstraeten L."/>
            <person name="Becker D."/>
            <person name="Lang D."/>
            <person name="Vosolsobe S."/>
            <person name="Rombauts S."/>
            <person name="Wilhelmsson P.K.I."/>
            <person name="Janitza P."/>
            <person name="Kern R."/>
            <person name="Heyl A."/>
            <person name="Rumpler F."/>
            <person name="Villalobos L.I.A.C."/>
            <person name="Clay J.M."/>
            <person name="Skokan R."/>
            <person name="Toyoda A."/>
            <person name="Suzuki Y."/>
            <person name="Kagoshima H."/>
            <person name="Schijlen E."/>
            <person name="Tajeshwar N."/>
            <person name="Catarino B."/>
            <person name="Hetherington A.J."/>
            <person name="Saltykova A."/>
            <person name="Bonnot C."/>
            <person name="Breuninger H."/>
            <person name="Symeonidi A."/>
            <person name="Radhakrishnan G.V."/>
            <person name="Van Nieuwerburgh F."/>
            <person name="Deforce D."/>
            <person name="Chang C."/>
            <person name="Karol K.G."/>
            <person name="Hedrich R."/>
            <person name="Ulvskov P."/>
            <person name="Glockner G."/>
            <person name="Delwiche C.F."/>
            <person name="Petrasek J."/>
            <person name="Van de Peer Y."/>
            <person name="Friml J."/>
            <person name="Beilby M."/>
            <person name="Dolan L."/>
            <person name="Kohara Y."/>
            <person name="Sugano S."/>
            <person name="Fujiyama A."/>
            <person name="Delaux P.-M."/>
            <person name="Quint M."/>
            <person name="TheiBen G."/>
            <person name="Hagemann M."/>
            <person name="Harholt J."/>
            <person name="Dunand C."/>
            <person name="Zachgo S."/>
            <person name="Langdale J."/>
            <person name="Maumus F."/>
            <person name="Straeten D.V.D."/>
            <person name="Gould S.B."/>
            <person name="Rensing S.A."/>
        </authorList>
    </citation>
    <scope>NUCLEOTIDE SEQUENCE [LARGE SCALE GENOMIC DNA]</scope>
    <source>
        <strain evidence="3 4">S276</strain>
    </source>
</reference>
<dbReference type="SUPFAM" id="SSF53098">
    <property type="entry name" value="Ribonuclease H-like"/>
    <property type="match status" value="1"/>
</dbReference>
<organism evidence="3 4">
    <name type="scientific">Chara braunii</name>
    <name type="common">Braun's stonewort</name>
    <dbReference type="NCBI Taxonomy" id="69332"/>
    <lineage>
        <taxon>Eukaryota</taxon>
        <taxon>Viridiplantae</taxon>
        <taxon>Streptophyta</taxon>
        <taxon>Charophyceae</taxon>
        <taxon>Charales</taxon>
        <taxon>Characeae</taxon>
        <taxon>Chara</taxon>
    </lineage>
</organism>
<feature type="domain" description="DUF659" evidence="2">
    <location>
        <begin position="260"/>
        <end position="414"/>
    </location>
</feature>
<dbReference type="AlphaFoldDB" id="A0A388L903"/>